<evidence type="ECO:0000256" key="2">
    <source>
        <dbReference type="ARBA" id="ARBA00023125"/>
    </source>
</evidence>
<gene>
    <name evidence="7" type="ORF">SAMN04488565_0895</name>
</gene>
<name>A0A1H0YHT9_9MICO</name>
<evidence type="ECO:0000259" key="6">
    <source>
        <dbReference type="PROSITE" id="PS51736"/>
    </source>
</evidence>
<dbReference type="PROSITE" id="PS51736">
    <property type="entry name" value="RECOMBINASES_3"/>
    <property type="match status" value="1"/>
</dbReference>
<dbReference type="InterPro" id="IPR036162">
    <property type="entry name" value="Resolvase-like_N_sf"/>
</dbReference>
<evidence type="ECO:0000256" key="1">
    <source>
        <dbReference type="ARBA" id="ARBA00022908"/>
    </source>
</evidence>
<evidence type="ECO:0000256" key="5">
    <source>
        <dbReference type="PROSITE-ProRule" id="PRU10137"/>
    </source>
</evidence>
<dbReference type="PANTHER" id="PTHR30461">
    <property type="entry name" value="DNA-INVERTASE FROM LAMBDOID PROPHAGE"/>
    <property type="match status" value="1"/>
</dbReference>
<keyword evidence="3" id="KW-0233">DNA recombination</keyword>
<evidence type="ECO:0000256" key="4">
    <source>
        <dbReference type="PIRSR" id="PIRSR606118-50"/>
    </source>
</evidence>
<proteinExistence type="predicted"/>
<dbReference type="STRING" id="1079994.SAMN04488565_0895"/>
<keyword evidence="2" id="KW-0238">DNA-binding</keyword>
<feature type="active site" description="O-(5'-phospho-DNA)-serine intermediate" evidence="4 5">
    <location>
        <position position="12"/>
    </location>
</feature>
<sequence length="234" mass="25184">MSGLKIGYARVSTSGQDLTAQREGLIALGVDAENIHVDHGLAGTNRSRPGLREALVAVRAGDTLVVTKLDRLARSLPDARDIADELTRKGVSLSLGGSIYDPADPVGRLLFNVLGMVAEFEADLIRARTREGMAIAKAAGKLRGKQPKLTATKRRHLLATHAAGTHTQTELAELFDISRATVYRELQRALPPPSRRSSVAKKVPLILRCAVTTYAAPHERSLLGFVSYTNSLTS</sequence>
<dbReference type="InterPro" id="IPR006119">
    <property type="entry name" value="Resolv_N"/>
</dbReference>
<dbReference type="AlphaFoldDB" id="A0A1H0YHT9"/>
<dbReference type="SMART" id="SM00857">
    <property type="entry name" value="Resolvase"/>
    <property type="match status" value="1"/>
</dbReference>
<evidence type="ECO:0000256" key="3">
    <source>
        <dbReference type="ARBA" id="ARBA00023172"/>
    </source>
</evidence>
<accession>A0A1H0YHT9</accession>
<dbReference type="GO" id="GO:0003677">
    <property type="term" value="F:DNA binding"/>
    <property type="evidence" value="ECO:0007669"/>
    <property type="project" value="UniProtKB-KW"/>
</dbReference>
<dbReference type="PANTHER" id="PTHR30461:SF2">
    <property type="entry name" value="SERINE RECOMBINASE PINE-RELATED"/>
    <property type="match status" value="1"/>
</dbReference>
<dbReference type="PROSITE" id="PS00398">
    <property type="entry name" value="RECOMBINASES_2"/>
    <property type="match status" value="1"/>
</dbReference>
<dbReference type="Gene3D" id="1.10.10.60">
    <property type="entry name" value="Homeodomain-like"/>
    <property type="match status" value="1"/>
</dbReference>
<dbReference type="Pfam" id="PF00239">
    <property type="entry name" value="Resolvase"/>
    <property type="match status" value="1"/>
</dbReference>
<keyword evidence="1" id="KW-0229">DNA integration</keyword>
<feature type="domain" description="Resolvase/invertase-type recombinase catalytic" evidence="6">
    <location>
        <begin position="4"/>
        <end position="140"/>
    </location>
</feature>
<protein>
    <submittedName>
        <fullName evidence="7">Site-specific DNA recombinase</fullName>
    </submittedName>
</protein>
<evidence type="ECO:0000313" key="8">
    <source>
        <dbReference type="Proteomes" id="UP000182690"/>
    </source>
</evidence>
<reference evidence="7 8" key="1">
    <citation type="submission" date="2016-10" db="EMBL/GenBank/DDBJ databases">
        <authorList>
            <person name="de Groot N.N."/>
        </authorList>
    </citation>
    <scope>NUCLEOTIDE SEQUENCE [LARGE SCALE GENOMIC DNA]</scope>
    <source>
        <strain evidence="7 8">DSM 22788</strain>
    </source>
</reference>
<evidence type="ECO:0000313" key="7">
    <source>
        <dbReference type="EMBL" id="SDQ14799.1"/>
    </source>
</evidence>
<dbReference type="SUPFAM" id="SSF53041">
    <property type="entry name" value="Resolvase-like"/>
    <property type="match status" value="1"/>
</dbReference>
<dbReference type="GO" id="GO:0000150">
    <property type="term" value="F:DNA strand exchange activity"/>
    <property type="evidence" value="ECO:0007669"/>
    <property type="project" value="InterPro"/>
</dbReference>
<dbReference type="Proteomes" id="UP000182690">
    <property type="component" value="Unassembled WGS sequence"/>
</dbReference>
<dbReference type="PROSITE" id="PS00397">
    <property type="entry name" value="RECOMBINASES_1"/>
    <property type="match status" value="1"/>
</dbReference>
<dbReference type="GO" id="GO:0015074">
    <property type="term" value="P:DNA integration"/>
    <property type="evidence" value="ECO:0007669"/>
    <property type="project" value="UniProtKB-KW"/>
</dbReference>
<dbReference type="CDD" id="cd03768">
    <property type="entry name" value="SR_ResInv"/>
    <property type="match status" value="1"/>
</dbReference>
<dbReference type="EMBL" id="FNKB01000001">
    <property type="protein sequence ID" value="SDQ14799.1"/>
    <property type="molecule type" value="Genomic_DNA"/>
</dbReference>
<dbReference type="InterPro" id="IPR050639">
    <property type="entry name" value="SSR_resolvase"/>
</dbReference>
<organism evidence="7 8">
    <name type="scientific">Leucobacter chromiiresistens</name>
    <dbReference type="NCBI Taxonomy" id="1079994"/>
    <lineage>
        <taxon>Bacteria</taxon>
        <taxon>Bacillati</taxon>
        <taxon>Actinomycetota</taxon>
        <taxon>Actinomycetes</taxon>
        <taxon>Micrococcales</taxon>
        <taxon>Microbacteriaceae</taxon>
        <taxon>Leucobacter</taxon>
    </lineage>
</organism>
<dbReference type="InterPro" id="IPR006118">
    <property type="entry name" value="Recombinase_CS"/>
</dbReference>
<dbReference type="OrthoDB" id="128993at2"/>
<dbReference type="Gene3D" id="3.40.50.1390">
    <property type="entry name" value="Resolvase, N-terminal catalytic domain"/>
    <property type="match status" value="1"/>
</dbReference>